<dbReference type="AlphaFoldDB" id="A0A7J3JS58"/>
<keyword evidence="3" id="KW-0378">Hydrolase</keyword>
<feature type="domain" description="AAA+ ATPase" evidence="5">
    <location>
        <begin position="6"/>
        <end position="153"/>
    </location>
</feature>
<protein>
    <recommendedName>
        <fullName evidence="5">AAA+ ATPase domain-containing protein</fullName>
    </recommendedName>
</protein>
<dbReference type="SUPFAM" id="SSF52540">
    <property type="entry name" value="P-loop containing nucleoside triphosphate hydrolases"/>
    <property type="match status" value="1"/>
</dbReference>
<dbReference type="GO" id="GO:0003924">
    <property type="term" value="F:GTPase activity"/>
    <property type="evidence" value="ECO:0007669"/>
    <property type="project" value="TreeGrafter"/>
</dbReference>
<dbReference type="SMART" id="SM00382">
    <property type="entry name" value="AAA"/>
    <property type="match status" value="1"/>
</dbReference>
<comment type="caution">
    <text evidence="7">The sequence shown here is derived from an EMBL/GenBank/DDBJ whole genome shotgun (WGS) entry which is preliminary data.</text>
</comment>
<dbReference type="InterPro" id="IPR027417">
    <property type="entry name" value="P-loop_NTPase"/>
</dbReference>
<reference evidence="7" key="1">
    <citation type="journal article" date="2020" name="mSystems">
        <title>Genome- and Community-Level Interaction Insights into Carbon Utilization and Element Cycling Functions of Hydrothermarchaeota in Hydrothermal Sediment.</title>
        <authorList>
            <person name="Zhou Z."/>
            <person name="Liu Y."/>
            <person name="Xu W."/>
            <person name="Pan J."/>
            <person name="Luo Z.H."/>
            <person name="Li M."/>
        </authorList>
    </citation>
    <scope>NUCLEOTIDE SEQUENCE [LARGE SCALE GENOMIC DNA]</scope>
    <source>
        <strain evidence="6">SpSt-618</strain>
        <strain evidence="7">SpSt-657</strain>
    </source>
</reference>
<evidence type="ECO:0000259" key="5">
    <source>
        <dbReference type="SMART" id="SM00382"/>
    </source>
</evidence>
<name>A0A7J3JS58_9CREN</name>
<evidence type="ECO:0000256" key="1">
    <source>
        <dbReference type="ARBA" id="ARBA00005290"/>
    </source>
</evidence>
<evidence type="ECO:0000313" key="7">
    <source>
        <dbReference type="EMBL" id="HGQ18399.1"/>
    </source>
</evidence>
<evidence type="ECO:0000256" key="4">
    <source>
        <dbReference type="ARBA" id="ARBA00023134"/>
    </source>
</evidence>
<evidence type="ECO:0000313" key="6">
    <source>
        <dbReference type="EMBL" id="HGN37128.1"/>
    </source>
</evidence>
<evidence type="ECO:0000256" key="3">
    <source>
        <dbReference type="ARBA" id="ARBA00022801"/>
    </source>
</evidence>
<keyword evidence="2" id="KW-0547">Nucleotide-binding</keyword>
<sequence>MVISVGRTVIVFVGPAGAGKSSLIYAYSKWLEESFGYKVYKINLDPAAEYIPYTPDFDVRSIVDAHKVAIEYGLGPNGALVKSMDILANKMEIIEAVLRRVTSDFVLIDTPGQMEIFIFRDIAIKLVDVLRKASRESVVIFVIDADIIRRYEDYAFIAIMSVAIQARLGIDVVPIINKVDLAPRINITGDVVSDVDVVAEKLKKLGTYGEMLSGVLNTIWLYAKATRVPKVSAKTMENIEELHRVVHELTCACGDLT</sequence>
<dbReference type="EMBL" id="DTBZ01000100">
    <property type="protein sequence ID" value="HGQ18399.1"/>
    <property type="molecule type" value="Genomic_DNA"/>
</dbReference>
<dbReference type="PANTHER" id="PTHR21231">
    <property type="entry name" value="XPA-BINDING PROTEIN 1-RELATED"/>
    <property type="match status" value="1"/>
</dbReference>
<dbReference type="Pfam" id="PF03029">
    <property type="entry name" value="ATP_bind_1"/>
    <property type="match status" value="1"/>
</dbReference>
<dbReference type="InterPro" id="IPR003593">
    <property type="entry name" value="AAA+_ATPase"/>
</dbReference>
<keyword evidence="4" id="KW-0342">GTP-binding</keyword>
<dbReference type="GO" id="GO:0005525">
    <property type="term" value="F:GTP binding"/>
    <property type="evidence" value="ECO:0007669"/>
    <property type="project" value="UniProtKB-KW"/>
</dbReference>
<dbReference type="PANTHER" id="PTHR21231:SF8">
    <property type="entry name" value="GPN-LOOP GTPASE 1"/>
    <property type="match status" value="1"/>
</dbReference>
<dbReference type="InterPro" id="IPR004130">
    <property type="entry name" value="Gpn"/>
</dbReference>
<organism evidence="7">
    <name type="scientific">Ignisphaera aggregans</name>
    <dbReference type="NCBI Taxonomy" id="334771"/>
    <lineage>
        <taxon>Archaea</taxon>
        <taxon>Thermoproteota</taxon>
        <taxon>Thermoprotei</taxon>
        <taxon>Desulfurococcales</taxon>
        <taxon>Desulfurococcaceae</taxon>
        <taxon>Ignisphaera</taxon>
    </lineage>
</organism>
<comment type="similarity">
    <text evidence="1">Belongs to the GPN-loop GTPase family.</text>
</comment>
<dbReference type="PRINTS" id="PR00449">
    <property type="entry name" value="RASTRNSFRMNG"/>
</dbReference>
<dbReference type="EMBL" id="DTAI01000184">
    <property type="protein sequence ID" value="HGN37128.1"/>
    <property type="molecule type" value="Genomic_DNA"/>
</dbReference>
<accession>A0A7J3JS58</accession>
<evidence type="ECO:0000256" key="2">
    <source>
        <dbReference type="ARBA" id="ARBA00022741"/>
    </source>
</evidence>
<proteinExistence type="inferred from homology"/>
<dbReference type="Gene3D" id="3.40.50.300">
    <property type="entry name" value="P-loop containing nucleotide triphosphate hydrolases"/>
    <property type="match status" value="1"/>
</dbReference>
<gene>
    <name evidence="6" type="ORF">ENT87_06240</name>
    <name evidence="7" type="ORF">ENU30_05445</name>
</gene>